<feature type="compositionally biased region" description="Pro residues" evidence="6">
    <location>
        <begin position="236"/>
        <end position="250"/>
    </location>
</feature>
<dbReference type="GeneID" id="63691547"/>
<keyword evidence="1" id="KW-0507">mRNA processing</keyword>
<dbReference type="STRING" id="1858805.M5G4J9"/>
<name>M5G4J9_DACPD</name>
<evidence type="ECO:0000256" key="2">
    <source>
        <dbReference type="ARBA" id="ARBA00022723"/>
    </source>
</evidence>
<dbReference type="InterPro" id="IPR006767">
    <property type="entry name" value="Cwf19-like_C_dom-2"/>
</dbReference>
<reference evidence="8 9" key="1">
    <citation type="journal article" date="2012" name="Science">
        <title>The Paleozoic origin of enzymatic lignin decomposition reconstructed from 31 fungal genomes.</title>
        <authorList>
            <person name="Floudas D."/>
            <person name="Binder M."/>
            <person name="Riley R."/>
            <person name="Barry K."/>
            <person name="Blanchette R.A."/>
            <person name="Henrissat B."/>
            <person name="Martinez A.T."/>
            <person name="Otillar R."/>
            <person name="Spatafora J.W."/>
            <person name="Yadav J.S."/>
            <person name="Aerts A."/>
            <person name="Benoit I."/>
            <person name="Boyd A."/>
            <person name="Carlson A."/>
            <person name="Copeland A."/>
            <person name="Coutinho P.M."/>
            <person name="de Vries R.P."/>
            <person name="Ferreira P."/>
            <person name="Findley K."/>
            <person name="Foster B."/>
            <person name="Gaskell J."/>
            <person name="Glotzer D."/>
            <person name="Gorecki P."/>
            <person name="Heitman J."/>
            <person name="Hesse C."/>
            <person name="Hori C."/>
            <person name="Igarashi K."/>
            <person name="Jurgens J.A."/>
            <person name="Kallen N."/>
            <person name="Kersten P."/>
            <person name="Kohler A."/>
            <person name="Kuees U."/>
            <person name="Kumar T.K.A."/>
            <person name="Kuo A."/>
            <person name="LaButti K."/>
            <person name="Larrondo L.F."/>
            <person name="Lindquist E."/>
            <person name="Ling A."/>
            <person name="Lombard V."/>
            <person name="Lucas S."/>
            <person name="Lundell T."/>
            <person name="Martin R."/>
            <person name="McLaughlin D.J."/>
            <person name="Morgenstern I."/>
            <person name="Morin E."/>
            <person name="Murat C."/>
            <person name="Nagy L.G."/>
            <person name="Nolan M."/>
            <person name="Ohm R.A."/>
            <person name="Patyshakuliyeva A."/>
            <person name="Rokas A."/>
            <person name="Ruiz-Duenas F.J."/>
            <person name="Sabat G."/>
            <person name="Salamov A."/>
            <person name="Samejima M."/>
            <person name="Schmutz J."/>
            <person name="Slot J.C."/>
            <person name="St John F."/>
            <person name="Stenlid J."/>
            <person name="Sun H."/>
            <person name="Sun S."/>
            <person name="Syed K."/>
            <person name="Tsang A."/>
            <person name="Wiebenga A."/>
            <person name="Young D."/>
            <person name="Pisabarro A."/>
            <person name="Eastwood D.C."/>
            <person name="Martin F."/>
            <person name="Cullen D."/>
            <person name="Grigoriev I.V."/>
            <person name="Hibbett D.S."/>
        </authorList>
    </citation>
    <scope>NUCLEOTIDE SEQUENCE [LARGE SCALE GENOMIC DNA]</scope>
    <source>
        <strain evidence="8 9">DJM-731 SS1</strain>
    </source>
</reference>
<dbReference type="Gene3D" id="3.30.428.10">
    <property type="entry name" value="HIT-like"/>
    <property type="match status" value="1"/>
</dbReference>
<dbReference type="HOGENOM" id="CLU_019955_2_0_1"/>
<dbReference type="Proteomes" id="UP000030653">
    <property type="component" value="Unassembled WGS sequence"/>
</dbReference>
<gene>
    <name evidence="8" type="ORF">DACRYDRAFT_80957</name>
</gene>
<organism evidence="8 9">
    <name type="scientific">Dacryopinax primogenitus (strain DJM 731)</name>
    <name type="common">Brown rot fungus</name>
    <dbReference type="NCBI Taxonomy" id="1858805"/>
    <lineage>
        <taxon>Eukaryota</taxon>
        <taxon>Fungi</taxon>
        <taxon>Dikarya</taxon>
        <taxon>Basidiomycota</taxon>
        <taxon>Agaricomycotina</taxon>
        <taxon>Dacrymycetes</taxon>
        <taxon>Dacrymycetales</taxon>
        <taxon>Dacrymycetaceae</taxon>
        <taxon>Dacryopinax</taxon>
    </lineage>
</organism>
<dbReference type="InterPro" id="IPR036875">
    <property type="entry name" value="Znf_CCHC_sf"/>
</dbReference>
<evidence type="ECO:0000256" key="3">
    <source>
        <dbReference type="ARBA" id="ARBA00022771"/>
    </source>
</evidence>
<dbReference type="Pfam" id="PF13696">
    <property type="entry name" value="zf-CCHC_2"/>
    <property type="match status" value="2"/>
</dbReference>
<dbReference type="SMART" id="SM00343">
    <property type="entry name" value="ZnF_C2HC"/>
    <property type="match status" value="3"/>
</dbReference>
<dbReference type="InterPro" id="IPR006768">
    <property type="entry name" value="Cwf19-like_C_dom-1"/>
</dbReference>
<evidence type="ECO:0000259" key="7">
    <source>
        <dbReference type="PROSITE" id="PS50158"/>
    </source>
</evidence>
<protein>
    <recommendedName>
        <fullName evidence="7">CCHC-type domain-containing protein</fullName>
    </recommendedName>
</protein>
<sequence>MAEAAKILVLGSAHGAIPAYLSKLRTFNTKHGPFDAIFCIGDFFTPSSFGSGIDNEGVQDLVDGKLDIPVPTFVLASPNFDPPQEVKENMGRDGGEICKNLAMLQGVGRLEIPGKGVYVSYDSSSSPVNVADLEPASSTHILLTYAHPSLVFSSLPTATSGENEADLLLKHRKPRYAFSGSSGVWSESEPFGWSEQYGTVKEWTRCVSVGSMRGEGGKKQRFYYAFSIAPLQAQPHPPNAIPNPYLPSLPSPSIDTSKPAAPSPADVKGLNGAASTNKRKFEAIAAAEASGVDFRWGGEGKKQKTEKKDGSGKPPEGYRCRLCDSPDHYIQACPIKIEQDKTRAKARETDKPPEGYTCNRCGSSEHFVRNCPTRGETGDTGGAKPPDGYVCKACGGGGHYFKDCEIAAKGRRDRGRGGRGSKEITPDECWFCLSNPNVAKYLITSIGSETYLTLPKGSLLPLKSTLPTHVPGGGHLLIIPITHHPTLLSLPPDISLPITAEIESYKSALRAVFREHGCVAVSWEIARLSGRGGHAHMQVCAAPLHLSENGKLEEAFRREGEAGGVDWEEELPGEAGRERDGNYLRVELPGGKVLVHNIRPGPPFNLQFPRMVLGKLFGLEDRIDWHGCPEGQDEEREAAEAFKAAFAKYDPTLA</sequence>
<feature type="compositionally biased region" description="Basic and acidic residues" evidence="6">
    <location>
        <begin position="296"/>
        <end position="315"/>
    </location>
</feature>
<dbReference type="GO" id="GO:0008270">
    <property type="term" value="F:zinc ion binding"/>
    <property type="evidence" value="ECO:0007669"/>
    <property type="project" value="UniProtKB-KW"/>
</dbReference>
<dbReference type="OMA" id="HICLADY"/>
<evidence type="ECO:0000256" key="1">
    <source>
        <dbReference type="ARBA" id="ARBA00022664"/>
    </source>
</evidence>
<dbReference type="RefSeq" id="XP_040627659.1">
    <property type="nucleotide sequence ID" value="XM_040776485.1"/>
</dbReference>
<dbReference type="InterPro" id="IPR001878">
    <property type="entry name" value="Znf_CCHC"/>
</dbReference>
<evidence type="ECO:0000256" key="4">
    <source>
        <dbReference type="ARBA" id="ARBA00022833"/>
    </source>
</evidence>
<dbReference type="OrthoDB" id="444325at2759"/>
<evidence type="ECO:0000256" key="6">
    <source>
        <dbReference type="SAM" id="MobiDB-lite"/>
    </source>
</evidence>
<dbReference type="SUPFAM" id="SSF54197">
    <property type="entry name" value="HIT-like"/>
    <property type="match status" value="1"/>
</dbReference>
<evidence type="ECO:0000313" key="8">
    <source>
        <dbReference type="EMBL" id="EJU00762.1"/>
    </source>
</evidence>
<feature type="region of interest" description="Disordered" evidence="6">
    <location>
        <begin position="236"/>
        <end position="272"/>
    </location>
</feature>
<dbReference type="PANTHER" id="PTHR12072">
    <property type="entry name" value="CWF19, CELL CYCLE CONTROL PROTEIN"/>
    <property type="match status" value="1"/>
</dbReference>
<dbReference type="Gene3D" id="4.10.60.10">
    <property type="entry name" value="Zinc finger, CCHC-type"/>
    <property type="match status" value="1"/>
</dbReference>
<feature type="region of interest" description="Disordered" evidence="6">
    <location>
        <begin position="295"/>
        <end position="315"/>
    </location>
</feature>
<dbReference type="InterPro" id="IPR025829">
    <property type="entry name" value="Zn_knuckle_CX2CX3GHX4C"/>
</dbReference>
<dbReference type="GO" id="GO:0000398">
    <property type="term" value="P:mRNA splicing, via spliceosome"/>
    <property type="evidence" value="ECO:0007669"/>
    <property type="project" value="TreeGrafter"/>
</dbReference>
<dbReference type="PROSITE" id="PS50158">
    <property type="entry name" value="ZF_CCHC"/>
    <property type="match status" value="2"/>
</dbReference>
<dbReference type="GO" id="GO:0003676">
    <property type="term" value="F:nucleic acid binding"/>
    <property type="evidence" value="ECO:0007669"/>
    <property type="project" value="InterPro"/>
</dbReference>
<feature type="domain" description="CCHC-type" evidence="7">
    <location>
        <begin position="358"/>
        <end position="372"/>
    </location>
</feature>
<dbReference type="GO" id="GO:0061632">
    <property type="term" value="F:RNA lariat debranching enzyme activator activity"/>
    <property type="evidence" value="ECO:0007669"/>
    <property type="project" value="TreeGrafter"/>
</dbReference>
<keyword evidence="9" id="KW-1185">Reference proteome</keyword>
<evidence type="ECO:0000256" key="5">
    <source>
        <dbReference type="PROSITE-ProRule" id="PRU00047"/>
    </source>
</evidence>
<dbReference type="AlphaFoldDB" id="M5G4J9"/>
<dbReference type="InterPro" id="IPR040194">
    <property type="entry name" value="Cwf19-like"/>
</dbReference>
<dbReference type="InterPro" id="IPR036265">
    <property type="entry name" value="HIT-like_sf"/>
</dbReference>
<dbReference type="EMBL" id="JH795866">
    <property type="protein sequence ID" value="EJU00762.1"/>
    <property type="molecule type" value="Genomic_DNA"/>
</dbReference>
<dbReference type="GO" id="GO:0071014">
    <property type="term" value="C:post-mRNA release spliceosomal complex"/>
    <property type="evidence" value="ECO:0007669"/>
    <property type="project" value="TreeGrafter"/>
</dbReference>
<accession>M5G4J9</accession>
<evidence type="ECO:0000313" key="9">
    <source>
        <dbReference type="Proteomes" id="UP000030653"/>
    </source>
</evidence>
<proteinExistence type="predicted"/>
<keyword evidence="3 5" id="KW-0863">Zinc-finger</keyword>
<dbReference type="Pfam" id="PF04676">
    <property type="entry name" value="CwfJ_C_2"/>
    <property type="match status" value="1"/>
</dbReference>
<dbReference type="PANTHER" id="PTHR12072:SF4">
    <property type="entry name" value="CWF19-LIKE PROTEIN 1"/>
    <property type="match status" value="1"/>
</dbReference>
<keyword evidence="2" id="KW-0479">Metal-binding</keyword>
<dbReference type="CDD" id="cd07380">
    <property type="entry name" value="MPP_CWF19_N"/>
    <property type="match status" value="1"/>
</dbReference>
<feature type="domain" description="CCHC-type" evidence="7">
    <location>
        <begin position="391"/>
        <end position="404"/>
    </location>
</feature>
<dbReference type="SUPFAM" id="SSF57756">
    <property type="entry name" value="Retrovirus zinc finger-like domains"/>
    <property type="match status" value="1"/>
</dbReference>
<dbReference type="Pfam" id="PF04677">
    <property type="entry name" value="CwfJ_C_1"/>
    <property type="match status" value="1"/>
</dbReference>
<keyword evidence="4" id="KW-0862">Zinc</keyword>